<evidence type="ECO:0000256" key="8">
    <source>
        <dbReference type="ARBA" id="ARBA00022833"/>
    </source>
</evidence>
<dbReference type="GO" id="GO:0005789">
    <property type="term" value="C:endoplasmic reticulum membrane"/>
    <property type="evidence" value="ECO:0007669"/>
    <property type="project" value="UniProtKB-SubCell"/>
</dbReference>
<dbReference type="PANTHER" id="PTHR10404:SF75">
    <property type="entry name" value="GLUTAMATE CARBOXYPEPTIDASE AMP1-RELATED"/>
    <property type="match status" value="1"/>
</dbReference>
<evidence type="ECO:0000256" key="4">
    <source>
        <dbReference type="ARBA" id="ARBA00022670"/>
    </source>
</evidence>
<dbReference type="InterPro" id="IPR039373">
    <property type="entry name" value="Peptidase_M28B"/>
</dbReference>
<dbReference type="EMBL" id="OOIL02001646">
    <property type="protein sequence ID" value="VFQ77223.1"/>
    <property type="molecule type" value="Genomic_DNA"/>
</dbReference>
<keyword evidence="11" id="KW-0482">Metalloprotease</keyword>
<evidence type="ECO:0000256" key="3">
    <source>
        <dbReference type="ARBA" id="ARBA00005634"/>
    </source>
</evidence>
<comment type="cofactor">
    <cofactor evidence="1">
        <name>Zn(2+)</name>
        <dbReference type="ChEBI" id="CHEBI:29105"/>
    </cofactor>
</comment>
<dbReference type="InterPro" id="IPR046450">
    <property type="entry name" value="PA_dom_sf"/>
</dbReference>
<dbReference type="Pfam" id="PF04389">
    <property type="entry name" value="Peptidase_M28"/>
    <property type="match status" value="1"/>
</dbReference>
<evidence type="ECO:0000256" key="1">
    <source>
        <dbReference type="ARBA" id="ARBA00001947"/>
    </source>
</evidence>
<dbReference type="AlphaFoldDB" id="A0A484LL74"/>
<dbReference type="Gene3D" id="3.40.630.10">
    <property type="entry name" value="Zn peptidases"/>
    <property type="match status" value="1"/>
</dbReference>
<keyword evidence="4" id="KW-0645">Protease</keyword>
<dbReference type="GO" id="GO:0046872">
    <property type="term" value="F:metal ion binding"/>
    <property type="evidence" value="ECO:0007669"/>
    <property type="project" value="UniProtKB-KW"/>
</dbReference>
<comment type="similarity">
    <text evidence="3">Belongs to the peptidase M28 family. M28B subfamily.</text>
</comment>
<evidence type="ECO:0000259" key="18">
    <source>
        <dbReference type="Pfam" id="PF04389"/>
    </source>
</evidence>
<feature type="domain" description="Peptidase M28" evidence="18">
    <location>
        <begin position="462"/>
        <end position="649"/>
    </location>
</feature>
<dbReference type="SUPFAM" id="SSF52025">
    <property type="entry name" value="PA domain"/>
    <property type="match status" value="1"/>
</dbReference>
<evidence type="ECO:0000256" key="9">
    <source>
        <dbReference type="ARBA" id="ARBA00022968"/>
    </source>
</evidence>
<evidence type="ECO:0000256" key="5">
    <source>
        <dbReference type="ARBA" id="ARBA00022692"/>
    </source>
</evidence>
<dbReference type="FunFam" id="1.20.930.40:FF:000001">
    <property type="entry name" value="N-acetylated-alpha-linked acidic dipeptidase 2"/>
    <property type="match status" value="1"/>
</dbReference>
<evidence type="ECO:0000256" key="10">
    <source>
        <dbReference type="ARBA" id="ARBA00022989"/>
    </source>
</evidence>
<comment type="subcellular location">
    <subcellularLocation>
        <location evidence="2">Endoplasmic reticulum membrane</location>
        <topology evidence="2">Single-pass type II membrane protein</topology>
    </subcellularLocation>
</comment>
<keyword evidence="6" id="KW-0479">Metal-binding</keyword>
<dbReference type="GO" id="GO:0004181">
    <property type="term" value="F:metallocarboxypeptidase activity"/>
    <property type="evidence" value="ECO:0007669"/>
    <property type="project" value="UniProtKB-EC"/>
</dbReference>
<evidence type="ECO:0000256" key="7">
    <source>
        <dbReference type="ARBA" id="ARBA00022801"/>
    </source>
</evidence>
<keyword evidence="7" id="KW-0378">Hydrolase</keyword>
<protein>
    <recommendedName>
        <fullName evidence="15">glutamate carboxypeptidase II</fullName>
        <ecNumber evidence="15">3.4.17.21</ecNumber>
    </recommendedName>
</protein>
<dbReference type="CDD" id="cd08022">
    <property type="entry name" value="M28_PSMA_like"/>
    <property type="match status" value="1"/>
</dbReference>
<keyword evidence="20" id="KW-1185">Reference proteome</keyword>
<keyword evidence="5 16" id="KW-0812">Transmembrane</keyword>
<name>A0A484LL74_9ASTE</name>
<dbReference type="OrthoDB" id="5841748at2759"/>
<gene>
    <name evidence="19" type="ORF">CCAM_LOCUS18999</name>
</gene>
<comment type="catalytic activity">
    <reaction evidence="14">
        <text>Release of an unsubstituted, C-terminal glutamyl residue, typically from Ac-Asp-Glu or folylpoly-gamma-glutamates.</text>
        <dbReference type="EC" id="3.4.17.21"/>
    </reaction>
</comment>
<sequence>MQIRTLHRKGGRMVGLPAQQPESRFTIDKLKKNKAEAFLGEDIADPLVAFRWLERVRRVFENMKVLDREWADLAVMLLQRPNTLPSEKREEFMHLEMGTLSLPEYRQMFDHLAEFGQDLVKTTKRHCDRPPSVATVISIGNQMPFPSKYVYASIVFLLFTVGFFRTLSRRQRIPSSAESNPDYEDAFLSSASNDTIASHLRHLTFQPHLAGTPGSLRTAYYVKSQFESLHIPTHLTNYTVLLSYPLSASLTAHFRNGSAVPVPLSEPGIPKKRVVIPYHAYSPSGSAHGSAVFLNYGREEDYRVLAEQGVEMEGCVGIVRRGGGQSRNEVVGRAAVHGVAAVLMYTEGELREGVERGTVSGSVGDPLSPGWAGVGPGERLRLDDPRVSAKFPKVPSMPISIGAAKMILSSLMGSELPSLWKKKHTDQNISSSGGIDFSRVGPGPTMLNFSYQGEKRMGTIHNVFGVIRGSEEPDRLVLLGNHRDAWTYGAVDPSSGTAALLEIARRYALLMQLGWTPRRTILLCSWDAEEFGMIGSTEWVEENTLNLASKSVAYLNVDCAVQGPGFYAAATPQLDDLLLEIAKKVRDPDSEEMTIYEKLTVTNQVMDIQRLGRVDSDFVPFLQHAGIPSIDIYYGEGFPAYHTAFDSYNWMVNFGDPLFQRHVAVTGIWGLLGLRLANDAILPFNYLSYAKELLGYTNILNDTLGGSFSLHPLTDAIQELVGAATEIQKEVKKLMEGEAVVDEHFIVKKRMLNDRLIFAERGFLDGEGLKGNQWFKHLVYGPSCKSNKGKLDFFPGVVNAMCGGPMNKVEERDGEIRHEIWRVARAIQRAAYALRGQLT</sequence>
<evidence type="ECO:0000313" key="19">
    <source>
        <dbReference type="EMBL" id="VFQ77223.1"/>
    </source>
</evidence>
<evidence type="ECO:0000256" key="12">
    <source>
        <dbReference type="ARBA" id="ARBA00023136"/>
    </source>
</evidence>
<keyword evidence="9" id="KW-0735">Signal-anchor</keyword>
<evidence type="ECO:0000256" key="6">
    <source>
        <dbReference type="ARBA" id="ARBA00022723"/>
    </source>
</evidence>
<evidence type="ECO:0000256" key="11">
    <source>
        <dbReference type="ARBA" id="ARBA00023049"/>
    </source>
</evidence>
<keyword evidence="10 16" id="KW-1133">Transmembrane helix</keyword>
<evidence type="ECO:0000256" key="13">
    <source>
        <dbReference type="ARBA" id="ARBA00023180"/>
    </source>
</evidence>
<evidence type="ECO:0000259" key="17">
    <source>
        <dbReference type="Pfam" id="PF04253"/>
    </source>
</evidence>
<keyword evidence="12 16" id="KW-0472">Membrane</keyword>
<evidence type="ECO:0000313" key="20">
    <source>
        <dbReference type="Proteomes" id="UP000595140"/>
    </source>
</evidence>
<dbReference type="Proteomes" id="UP000595140">
    <property type="component" value="Unassembled WGS sequence"/>
</dbReference>
<keyword evidence="8" id="KW-0862">Zinc</keyword>
<evidence type="ECO:0000256" key="14">
    <source>
        <dbReference type="ARBA" id="ARBA00052003"/>
    </source>
</evidence>
<reference evidence="19 20" key="1">
    <citation type="submission" date="2018-04" db="EMBL/GenBank/DDBJ databases">
        <authorList>
            <person name="Vogel A."/>
        </authorList>
    </citation>
    <scope>NUCLEOTIDE SEQUENCE [LARGE SCALE GENOMIC DNA]</scope>
</reference>
<evidence type="ECO:0000256" key="15">
    <source>
        <dbReference type="ARBA" id="ARBA00066561"/>
    </source>
</evidence>
<dbReference type="EC" id="3.4.17.21" evidence="15"/>
<dbReference type="SUPFAM" id="SSF53187">
    <property type="entry name" value="Zn-dependent exopeptidases"/>
    <property type="match status" value="1"/>
</dbReference>
<evidence type="ECO:0000256" key="2">
    <source>
        <dbReference type="ARBA" id="ARBA00004648"/>
    </source>
</evidence>
<evidence type="ECO:0000256" key="16">
    <source>
        <dbReference type="SAM" id="Phobius"/>
    </source>
</evidence>
<proteinExistence type="inferred from homology"/>
<dbReference type="PANTHER" id="PTHR10404">
    <property type="entry name" value="N-ACETYLATED-ALPHA-LINKED ACIDIC DIPEPTIDASE"/>
    <property type="match status" value="1"/>
</dbReference>
<dbReference type="Gene3D" id="3.50.30.30">
    <property type="match status" value="1"/>
</dbReference>
<dbReference type="GO" id="GO:0010075">
    <property type="term" value="P:regulation of meristem growth"/>
    <property type="evidence" value="ECO:0007669"/>
    <property type="project" value="UniProtKB-ARBA"/>
</dbReference>
<organism evidence="19 20">
    <name type="scientific">Cuscuta campestris</name>
    <dbReference type="NCBI Taxonomy" id="132261"/>
    <lineage>
        <taxon>Eukaryota</taxon>
        <taxon>Viridiplantae</taxon>
        <taxon>Streptophyta</taxon>
        <taxon>Embryophyta</taxon>
        <taxon>Tracheophyta</taxon>
        <taxon>Spermatophyta</taxon>
        <taxon>Magnoliopsida</taxon>
        <taxon>eudicotyledons</taxon>
        <taxon>Gunneridae</taxon>
        <taxon>Pentapetalae</taxon>
        <taxon>asterids</taxon>
        <taxon>lamiids</taxon>
        <taxon>Solanales</taxon>
        <taxon>Convolvulaceae</taxon>
        <taxon>Cuscuteae</taxon>
        <taxon>Cuscuta</taxon>
        <taxon>Cuscuta subgen. Grammica</taxon>
        <taxon>Cuscuta sect. Cleistogrammica</taxon>
    </lineage>
</organism>
<dbReference type="SUPFAM" id="SSF47672">
    <property type="entry name" value="Transferrin receptor-like dimerisation domain"/>
    <property type="match status" value="1"/>
</dbReference>
<dbReference type="Gene3D" id="1.20.930.40">
    <property type="entry name" value="Transferrin receptor-like, dimerisation domain"/>
    <property type="match status" value="1"/>
</dbReference>
<dbReference type="InterPro" id="IPR007365">
    <property type="entry name" value="TFR-like_dimer_dom"/>
</dbReference>
<dbReference type="Pfam" id="PF04253">
    <property type="entry name" value="TFR_dimer"/>
    <property type="match status" value="1"/>
</dbReference>
<feature type="transmembrane region" description="Helical" evidence="16">
    <location>
        <begin position="149"/>
        <end position="167"/>
    </location>
</feature>
<dbReference type="GO" id="GO:0006508">
    <property type="term" value="P:proteolysis"/>
    <property type="evidence" value="ECO:0007669"/>
    <property type="project" value="UniProtKB-KW"/>
</dbReference>
<feature type="domain" description="Transferrin receptor-like dimerisation" evidence="17">
    <location>
        <begin position="709"/>
        <end position="834"/>
    </location>
</feature>
<dbReference type="InterPro" id="IPR036757">
    <property type="entry name" value="TFR-like_dimer_dom_sf"/>
</dbReference>
<accession>A0A484LL74</accession>
<keyword evidence="13" id="KW-0325">Glycoprotein</keyword>
<dbReference type="InterPro" id="IPR007484">
    <property type="entry name" value="Peptidase_M28"/>
</dbReference>
<dbReference type="FunFam" id="3.40.630.10:FF:000164">
    <property type="entry name" value="Os01g0740650 protein"/>
    <property type="match status" value="1"/>
</dbReference>